<name>A0A9P4M3T6_9PEZI</name>
<evidence type="ECO:0000259" key="2">
    <source>
        <dbReference type="Pfam" id="PF13919"/>
    </source>
</evidence>
<organism evidence="3 4">
    <name type="scientific">Rhizodiscina lignyota</name>
    <dbReference type="NCBI Taxonomy" id="1504668"/>
    <lineage>
        <taxon>Eukaryota</taxon>
        <taxon>Fungi</taxon>
        <taxon>Dikarya</taxon>
        <taxon>Ascomycota</taxon>
        <taxon>Pezizomycotina</taxon>
        <taxon>Dothideomycetes</taxon>
        <taxon>Pleosporomycetidae</taxon>
        <taxon>Aulographales</taxon>
        <taxon>Rhizodiscinaceae</taxon>
        <taxon>Rhizodiscina</taxon>
    </lineage>
</organism>
<evidence type="ECO:0000313" key="3">
    <source>
        <dbReference type="EMBL" id="KAF2097061.1"/>
    </source>
</evidence>
<proteinExistence type="predicted"/>
<feature type="region of interest" description="Disordered" evidence="1">
    <location>
        <begin position="1"/>
        <end position="53"/>
    </location>
</feature>
<evidence type="ECO:0000256" key="1">
    <source>
        <dbReference type="SAM" id="MobiDB-lite"/>
    </source>
</evidence>
<feature type="region of interest" description="Disordered" evidence="1">
    <location>
        <begin position="105"/>
        <end position="140"/>
    </location>
</feature>
<feature type="compositionally biased region" description="Basic and acidic residues" evidence="1">
    <location>
        <begin position="289"/>
        <end position="301"/>
    </location>
</feature>
<feature type="compositionally biased region" description="Low complexity" evidence="1">
    <location>
        <begin position="9"/>
        <end position="20"/>
    </location>
</feature>
<feature type="compositionally biased region" description="Polar residues" evidence="1">
    <location>
        <begin position="21"/>
        <end position="43"/>
    </location>
</feature>
<dbReference type="OrthoDB" id="2289918at2759"/>
<dbReference type="InterPro" id="IPR028020">
    <property type="entry name" value="ASX_DEUBAD_dom"/>
</dbReference>
<dbReference type="AlphaFoldDB" id="A0A9P4M3T6"/>
<gene>
    <name evidence="3" type="ORF">NA57DRAFT_77314</name>
</gene>
<feature type="domain" description="ASX DEUBAD" evidence="2">
    <location>
        <begin position="154"/>
        <end position="264"/>
    </location>
</feature>
<feature type="region of interest" description="Disordered" evidence="1">
    <location>
        <begin position="262"/>
        <end position="301"/>
    </location>
</feature>
<keyword evidence="4" id="KW-1185">Reference proteome</keyword>
<dbReference type="EMBL" id="ML978128">
    <property type="protein sequence ID" value="KAF2097061.1"/>
    <property type="molecule type" value="Genomic_DNA"/>
</dbReference>
<sequence>MSAQKQSRESSPLSSVPSRVDTPSPTGLRSQLDTMESTAQSSAKGFDSDVEDEWDDDVFTDDLAKTASAAADIMTDKAPIPDIDGADDGFAEQDIARAIAESLGQGHTSAGEASNTNSKKRALSIPSVDQPLDAPVVSSSKIRSIDPRPISKVAKTRKVTSLTTWEHSPVAKVKLHKMLRSPRAWRSLTLPQQQSLAKKLQNNPPVVSTNGHSTHNVMLDALMSNDSLRTDVREWQEGLAHGFEDPEWIRQASVAMEKRARGELGSGIWGEEDDEKEEEGEEENAVVGEGREAWWKDPNLK</sequence>
<evidence type="ECO:0000313" key="4">
    <source>
        <dbReference type="Proteomes" id="UP000799772"/>
    </source>
</evidence>
<feature type="compositionally biased region" description="Acidic residues" evidence="1">
    <location>
        <begin position="270"/>
        <end position="284"/>
    </location>
</feature>
<dbReference type="Proteomes" id="UP000799772">
    <property type="component" value="Unassembled WGS sequence"/>
</dbReference>
<protein>
    <recommendedName>
        <fullName evidence="2">ASX DEUBAD domain-containing protein</fullName>
    </recommendedName>
</protein>
<reference evidence="3" key="1">
    <citation type="journal article" date="2020" name="Stud. Mycol.">
        <title>101 Dothideomycetes genomes: a test case for predicting lifestyles and emergence of pathogens.</title>
        <authorList>
            <person name="Haridas S."/>
            <person name="Albert R."/>
            <person name="Binder M."/>
            <person name="Bloem J."/>
            <person name="Labutti K."/>
            <person name="Salamov A."/>
            <person name="Andreopoulos B."/>
            <person name="Baker S."/>
            <person name="Barry K."/>
            <person name="Bills G."/>
            <person name="Bluhm B."/>
            <person name="Cannon C."/>
            <person name="Castanera R."/>
            <person name="Culley D."/>
            <person name="Daum C."/>
            <person name="Ezra D."/>
            <person name="Gonzalez J."/>
            <person name="Henrissat B."/>
            <person name="Kuo A."/>
            <person name="Liang C."/>
            <person name="Lipzen A."/>
            <person name="Lutzoni F."/>
            <person name="Magnuson J."/>
            <person name="Mondo S."/>
            <person name="Nolan M."/>
            <person name="Ohm R."/>
            <person name="Pangilinan J."/>
            <person name="Park H.-J."/>
            <person name="Ramirez L."/>
            <person name="Alfaro M."/>
            <person name="Sun H."/>
            <person name="Tritt A."/>
            <person name="Yoshinaga Y."/>
            <person name="Zwiers L.-H."/>
            <person name="Turgeon B."/>
            <person name="Goodwin S."/>
            <person name="Spatafora J."/>
            <person name="Crous P."/>
            <person name="Grigoriev I."/>
        </authorList>
    </citation>
    <scope>NUCLEOTIDE SEQUENCE</scope>
    <source>
        <strain evidence="3">CBS 133067</strain>
    </source>
</reference>
<dbReference type="Pfam" id="PF13919">
    <property type="entry name" value="ASXH"/>
    <property type="match status" value="1"/>
</dbReference>
<accession>A0A9P4M3T6</accession>
<comment type="caution">
    <text evidence="3">The sequence shown here is derived from an EMBL/GenBank/DDBJ whole genome shotgun (WGS) entry which is preliminary data.</text>
</comment>
<feature type="compositionally biased region" description="Polar residues" evidence="1">
    <location>
        <begin position="105"/>
        <end position="117"/>
    </location>
</feature>